<dbReference type="Proteomes" id="UP001085076">
    <property type="component" value="Miscellaneous, Linkage group lg01"/>
</dbReference>
<evidence type="ECO:0000313" key="2">
    <source>
        <dbReference type="Proteomes" id="UP001085076"/>
    </source>
</evidence>
<dbReference type="PANTHER" id="PTHR33977:SF1">
    <property type="entry name" value="ZINC ION BINDING PROTEIN"/>
    <property type="match status" value="1"/>
</dbReference>
<evidence type="ECO:0000313" key="1">
    <source>
        <dbReference type="EMBL" id="KAJ0989336.1"/>
    </source>
</evidence>
<comment type="caution">
    <text evidence="1">The sequence shown here is derived from an EMBL/GenBank/DDBJ whole genome shotgun (WGS) entry which is preliminary data.</text>
</comment>
<dbReference type="PANTHER" id="PTHR33977">
    <property type="entry name" value="ZINC ION BINDING PROTEIN"/>
    <property type="match status" value="1"/>
</dbReference>
<dbReference type="EMBL" id="JAGGNH010000001">
    <property type="protein sequence ID" value="KAJ0989336.1"/>
    <property type="molecule type" value="Genomic_DNA"/>
</dbReference>
<proteinExistence type="predicted"/>
<protein>
    <submittedName>
        <fullName evidence="1">Uncharacterized protein</fullName>
    </submittedName>
</protein>
<keyword evidence="2" id="KW-1185">Reference proteome</keyword>
<reference evidence="1" key="2">
    <citation type="journal article" date="2022" name="Hortic Res">
        <title>The genome of Dioscorea zingiberensis sheds light on the biosynthesis, origin and evolution of the medicinally important diosgenin saponins.</title>
        <authorList>
            <person name="Li Y."/>
            <person name="Tan C."/>
            <person name="Li Z."/>
            <person name="Guo J."/>
            <person name="Li S."/>
            <person name="Chen X."/>
            <person name="Wang C."/>
            <person name="Dai X."/>
            <person name="Yang H."/>
            <person name="Song W."/>
            <person name="Hou L."/>
            <person name="Xu J."/>
            <person name="Tong Z."/>
            <person name="Xu A."/>
            <person name="Yuan X."/>
            <person name="Wang W."/>
            <person name="Yang Q."/>
            <person name="Chen L."/>
            <person name="Sun Z."/>
            <person name="Wang K."/>
            <person name="Pan B."/>
            <person name="Chen J."/>
            <person name="Bao Y."/>
            <person name="Liu F."/>
            <person name="Qi X."/>
            <person name="Gang D.R."/>
            <person name="Wen J."/>
            <person name="Li J."/>
        </authorList>
    </citation>
    <scope>NUCLEOTIDE SEQUENCE</scope>
    <source>
        <strain evidence="1">Dzin_1.0</strain>
    </source>
</reference>
<sequence length="285" mass="32660">MAVLLHLTRGSEQTAWIITPSFASGKMQHGNWMVYDRVHTKDPTWKLGGFIVDDSSADVLMIREVFQCSVMISFWRVRHAWHKNLVYRCSERLGEVVSHVCRGTGDLELFEAFMEDFVDYPDFLDYFRAVWFPQIGAWIEVFKTLPMATSEVSAAIECYHHLLKLRLLLEKDSDIYQRADWLVDKLGTKIPASGVLIDGKYAKVVSHKREGKVHTILNPGSEFVICDCRWSRMGKPLRACDQVKLFPNRDLAAPSTSLFEFNQALTSILRHPPHDSVIHDHAIVV</sequence>
<dbReference type="OrthoDB" id="1484002at2759"/>
<name>A0A9D5DCE3_9LILI</name>
<gene>
    <name evidence="1" type="ORF">J5N97_007692</name>
</gene>
<accession>A0A9D5DCE3</accession>
<reference evidence="1" key="1">
    <citation type="submission" date="2021-03" db="EMBL/GenBank/DDBJ databases">
        <authorList>
            <person name="Li Z."/>
            <person name="Yang C."/>
        </authorList>
    </citation>
    <scope>NUCLEOTIDE SEQUENCE</scope>
    <source>
        <strain evidence="1">Dzin_1.0</strain>
        <tissue evidence="1">Leaf</tissue>
    </source>
</reference>
<organism evidence="1 2">
    <name type="scientific">Dioscorea zingiberensis</name>
    <dbReference type="NCBI Taxonomy" id="325984"/>
    <lineage>
        <taxon>Eukaryota</taxon>
        <taxon>Viridiplantae</taxon>
        <taxon>Streptophyta</taxon>
        <taxon>Embryophyta</taxon>
        <taxon>Tracheophyta</taxon>
        <taxon>Spermatophyta</taxon>
        <taxon>Magnoliopsida</taxon>
        <taxon>Liliopsida</taxon>
        <taxon>Dioscoreales</taxon>
        <taxon>Dioscoreaceae</taxon>
        <taxon>Dioscorea</taxon>
    </lineage>
</organism>
<dbReference type="AlphaFoldDB" id="A0A9D5DCE3"/>